<keyword evidence="1" id="KW-0812">Transmembrane</keyword>
<dbReference type="EMBL" id="FUWW01000003">
    <property type="protein sequence ID" value="SJZ40407.1"/>
    <property type="molecule type" value="Genomic_DNA"/>
</dbReference>
<dbReference type="AlphaFoldDB" id="A0A1T4KDG4"/>
<feature type="transmembrane region" description="Helical" evidence="1">
    <location>
        <begin position="101"/>
        <end position="120"/>
    </location>
</feature>
<evidence type="ECO:0000313" key="3">
    <source>
        <dbReference type="Proteomes" id="UP000190657"/>
    </source>
</evidence>
<keyword evidence="1" id="KW-1133">Transmembrane helix</keyword>
<sequence>MWKLIPIIVICLAIAFFSDRFSRKNERLTGYIYKEKFIWIIAVIAMALFAGLRIQYNDTGTYLNMYEATNADFDFSDIEWTFGGNFGFAIVNILLKSLGFTNNGFLMVFAIVTYSIYIWFIHKYSTDFLMSIFLFMCLVFTFPLAAIKQCIAVAFCLLAVDKAINKKWFWFVFWILIAETFHAYSIMYLIVPLMFFLPWQDKRTVMWIVLFFFAGILLRPMLGTLLETTESLGKDYTVEEFSGEGVNPFRLLVTLVPLVMSFILRKQINDPYYEYDRQDNICLNLSFLNGEIMFIALFGTANYFARLANYFYIFPVIALPRLFNMVKPNWRVPMKVVAIACYTMFLYYGNAINQPIDNELKHILLNEFRFFV</sequence>
<dbReference type="Pfam" id="PF14897">
    <property type="entry name" value="EpsG"/>
    <property type="match status" value="1"/>
</dbReference>
<feature type="transmembrane region" description="Helical" evidence="1">
    <location>
        <begin position="37"/>
        <end position="56"/>
    </location>
</feature>
<dbReference type="OrthoDB" id="1861572at2"/>
<feature type="transmembrane region" description="Helical" evidence="1">
    <location>
        <begin position="285"/>
        <end position="304"/>
    </location>
</feature>
<feature type="transmembrane region" description="Helical" evidence="1">
    <location>
        <begin position="132"/>
        <end position="160"/>
    </location>
</feature>
<dbReference type="Proteomes" id="UP000190657">
    <property type="component" value="Unassembled WGS sequence"/>
</dbReference>
<accession>A0A1T4KDG4</accession>
<feature type="transmembrane region" description="Helical" evidence="1">
    <location>
        <begin position="204"/>
        <end position="226"/>
    </location>
</feature>
<proteinExistence type="predicted"/>
<feature type="transmembrane region" description="Helical" evidence="1">
    <location>
        <begin position="246"/>
        <end position="264"/>
    </location>
</feature>
<dbReference type="RefSeq" id="WP_078767934.1">
    <property type="nucleotide sequence ID" value="NZ_FUWW01000003.1"/>
</dbReference>
<evidence type="ECO:0000256" key="1">
    <source>
        <dbReference type="SAM" id="Phobius"/>
    </source>
</evidence>
<dbReference type="InterPro" id="IPR049458">
    <property type="entry name" value="EpsG-like"/>
</dbReference>
<name>A0A1T4KDG4_9FIRM</name>
<keyword evidence="3" id="KW-1185">Reference proteome</keyword>
<keyword evidence="1" id="KW-0472">Membrane</keyword>
<reference evidence="3" key="1">
    <citation type="submission" date="2017-02" db="EMBL/GenBank/DDBJ databases">
        <authorList>
            <person name="Varghese N."/>
            <person name="Submissions S."/>
        </authorList>
    </citation>
    <scope>NUCLEOTIDE SEQUENCE [LARGE SCALE GENOMIC DNA]</scope>
    <source>
        <strain evidence="3">ATCC 51222</strain>
    </source>
</reference>
<gene>
    <name evidence="2" type="ORF">SAMN02745114_00436</name>
</gene>
<evidence type="ECO:0000313" key="2">
    <source>
        <dbReference type="EMBL" id="SJZ40407.1"/>
    </source>
</evidence>
<protein>
    <submittedName>
        <fullName evidence="2">EpsG family protein</fullName>
    </submittedName>
</protein>
<organism evidence="2 3">
    <name type="scientific">Eubacterium coprostanoligenes</name>
    <dbReference type="NCBI Taxonomy" id="290054"/>
    <lineage>
        <taxon>Bacteria</taxon>
        <taxon>Bacillati</taxon>
        <taxon>Bacillota</taxon>
        <taxon>Clostridia</taxon>
        <taxon>Eubacteriales</taxon>
        <taxon>Eubacteriaceae</taxon>
        <taxon>Eubacterium</taxon>
    </lineage>
</organism>
<feature type="transmembrane region" description="Helical" evidence="1">
    <location>
        <begin position="172"/>
        <end position="197"/>
    </location>
</feature>
<dbReference type="STRING" id="290054.SAMN02745114_00436"/>